<feature type="domain" description="DUF2828" evidence="2">
    <location>
        <begin position="60"/>
        <end position="494"/>
    </location>
</feature>
<dbReference type="InterPro" id="IPR058580">
    <property type="entry name" value="DUF2828"/>
</dbReference>
<evidence type="ECO:0000313" key="4">
    <source>
        <dbReference type="EMBL" id="KAF7782815.1"/>
    </source>
</evidence>
<proteinExistence type="predicted"/>
<evidence type="ECO:0000259" key="2">
    <source>
        <dbReference type="Pfam" id="PF11443"/>
    </source>
</evidence>
<protein>
    <submittedName>
        <fullName evidence="4">Uncharacterized protein</fullName>
    </submittedName>
</protein>
<accession>A0A8H7F8U8</accession>
<dbReference type="AlphaFoldDB" id="A0A8H7F8U8"/>
<dbReference type="Pfam" id="PF25043">
    <property type="entry name" value="DUF7788"/>
    <property type="match status" value="1"/>
</dbReference>
<comment type="caution">
    <text evidence="4">The sequence shown here is derived from an EMBL/GenBank/DDBJ whole genome shotgun (WGS) entry which is preliminary data.</text>
</comment>
<dbReference type="InterPro" id="IPR036465">
    <property type="entry name" value="vWFA_dom_sf"/>
</dbReference>
<evidence type="ECO:0000259" key="3">
    <source>
        <dbReference type="Pfam" id="PF25043"/>
    </source>
</evidence>
<dbReference type="PANTHER" id="PTHR31373:SF27">
    <property type="entry name" value="TROVE DOMAIN-CONTAINING PROTEIN"/>
    <property type="match status" value="1"/>
</dbReference>
<dbReference type="SUPFAM" id="SSF53300">
    <property type="entry name" value="vWA-like"/>
    <property type="match status" value="1"/>
</dbReference>
<organism evidence="4 5">
    <name type="scientific">Agaricus bisporus var. burnettii</name>
    <dbReference type="NCBI Taxonomy" id="192524"/>
    <lineage>
        <taxon>Eukaryota</taxon>
        <taxon>Fungi</taxon>
        <taxon>Dikarya</taxon>
        <taxon>Basidiomycota</taxon>
        <taxon>Agaricomycotina</taxon>
        <taxon>Agaricomycetes</taxon>
        <taxon>Agaricomycetidae</taxon>
        <taxon>Agaricales</taxon>
        <taxon>Agaricineae</taxon>
        <taxon>Agaricaceae</taxon>
        <taxon>Agaricus</taxon>
    </lineage>
</organism>
<feature type="region of interest" description="Disordered" evidence="1">
    <location>
        <begin position="197"/>
        <end position="219"/>
    </location>
</feature>
<dbReference type="Pfam" id="PF11443">
    <property type="entry name" value="DUF2828"/>
    <property type="match status" value="1"/>
</dbReference>
<feature type="compositionally biased region" description="Basic residues" evidence="1">
    <location>
        <begin position="198"/>
        <end position="213"/>
    </location>
</feature>
<feature type="domain" description="DUF7788" evidence="3">
    <location>
        <begin position="496"/>
        <end position="724"/>
    </location>
</feature>
<evidence type="ECO:0000313" key="5">
    <source>
        <dbReference type="Proteomes" id="UP000629468"/>
    </source>
</evidence>
<dbReference type="PIRSF" id="PIRSF015417">
    <property type="entry name" value="T31B5_30_vWA"/>
    <property type="match status" value="1"/>
</dbReference>
<dbReference type="InterPro" id="IPR056690">
    <property type="entry name" value="DUF7788"/>
</dbReference>
<dbReference type="PANTHER" id="PTHR31373">
    <property type="entry name" value="OS06G0652100 PROTEIN"/>
    <property type="match status" value="1"/>
</dbReference>
<reference evidence="4 5" key="1">
    <citation type="journal article" name="Sci. Rep.">
        <title>Telomere-to-telomere assembled and centromere annotated genomes of the two main subspecies of the button mushroom Agaricus bisporus reveal especially polymorphic chromosome ends.</title>
        <authorList>
            <person name="Sonnenberg A.S.M."/>
            <person name="Sedaghat-Telgerd N."/>
            <person name="Lavrijssen B."/>
            <person name="Ohm R.A."/>
            <person name="Hendrickx P.M."/>
            <person name="Scholtmeijer K."/>
            <person name="Baars J.J.P."/>
            <person name="van Peer A."/>
        </authorList>
    </citation>
    <scope>NUCLEOTIDE SEQUENCE [LARGE SCALE GENOMIC DNA]</scope>
    <source>
        <strain evidence="4 5">H119_p4</strain>
    </source>
</reference>
<name>A0A8H7F8U8_AGABI</name>
<dbReference type="EMBL" id="JABXXO010000003">
    <property type="protein sequence ID" value="KAF7782815.1"/>
    <property type="molecule type" value="Genomic_DNA"/>
</dbReference>
<dbReference type="InterPro" id="IPR011205">
    <property type="entry name" value="UCP015417_vWA"/>
</dbReference>
<dbReference type="Proteomes" id="UP000629468">
    <property type="component" value="Unassembled WGS sequence"/>
</dbReference>
<sequence>MASQIVTLPNIPELFNPNFLDALVPKSIVDDAIVVDKDDGIQAPTNPLMTALMTDNRAYTQNMAPALFSTGSATLDAFNKLNSWSFNDVNDYLEKAWKEDPVVTLRLIWNIRSIHDGKSEKELFYRAFGWLYDNHPRTALSNLHMIVTPSCTTPKDKDKARPHGYWKDLLHILALATCDQLSNLTAKSTFLHNYTPSRHSRYSRRSKAPKPRKKSEEIKEFEERMRLRAKEKRKELYRQFHVRLTRKLENDPKYRALYIMIARMFAERLRKDVAIMDELKKVNIKEDKQRWYELSKSISLAGKWAPTPSGAHDRITNISTAICSLLFAPNENFGPGAIGPLPSTASYPIPDNAENCSILRSYYGHWILRPLREVICCPEPLMSASRWTEIRYGRVPSVCMSTNKARFIEHDPEGFSQYMVDVEKGKRKISGATLMPHELVGEAMRLRGEIEKARRDTKLPLVAEYKQNIAEQEIKVVDAQWRTLVERLKESGTLDNSIAICDVSGSMGSVRSFNKKNVSPIFPAVGLSLILAHLSKPPFDSGFITFSATPQFVRLENMEKAGLANLVHTMSHANWDMNTDFQAVFLKLLLPLAKTHKVAKEDMIKRIFVFSDMQFDEAQQRKDTKKWETNHEKVEQAYAKAGYEVPEIVYWNLTGKDTYGRTVEVQAEKKGVAMMSGFSASMMKVFMMGEEEEEGEGWAEVMKDGKVVEDKEDEMTPLNVMKKALFKKSFDGLVVLD</sequence>
<gene>
    <name evidence="4" type="ORF">Agabi119p4_2191</name>
</gene>
<evidence type="ECO:0000256" key="1">
    <source>
        <dbReference type="SAM" id="MobiDB-lite"/>
    </source>
</evidence>
<dbReference type="Gene3D" id="3.40.50.410">
    <property type="entry name" value="von Willebrand factor, type A domain"/>
    <property type="match status" value="1"/>
</dbReference>